<evidence type="ECO:0000313" key="2">
    <source>
        <dbReference type="Proteomes" id="UP000217545"/>
    </source>
</evidence>
<name>A0AAC9ZAG9_9RHOB</name>
<accession>A0AAC9ZAG9</accession>
<organism evidence="1 2">
    <name type="scientific">Phaeobacter gallaeciensis</name>
    <dbReference type="NCBI Taxonomy" id="60890"/>
    <lineage>
        <taxon>Bacteria</taxon>
        <taxon>Pseudomonadati</taxon>
        <taxon>Pseudomonadota</taxon>
        <taxon>Alphaproteobacteria</taxon>
        <taxon>Rhodobacterales</taxon>
        <taxon>Roseobacteraceae</taxon>
        <taxon>Phaeobacter</taxon>
    </lineage>
</organism>
<sequence>MLNHARTSDVYRRPFRFSRSLTHSKCSLFVRFMWAMRKTVIGGEVSEDDWVIVWNGRSVGRISLDAFPYNDAKSWTWATWVHPAEHGRVDTMEEAREKVRKVVLRVLASED</sequence>
<protein>
    <submittedName>
        <fullName evidence="1">Uncharacterized protein</fullName>
    </submittedName>
</protein>
<proteinExistence type="predicted"/>
<dbReference type="EMBL" id="CP010784">
    <property type="protein sequence ID" value="ATF05864.1"/>
    <property type="molecule type" value="Genomic_DNA"/>
</dbReference>
<evidence type="ECO:0000313" key="1">
    <source>
        <dbReference type="EMBL" id="ATF05864.1"/>
    </source>
</evidence>
<gene>
    <name evidence="1" type="ORF">PhaeoP63_01789</name>
</gene>
<dbReference type="Proteomes" id="UP000217545">
    <property type="component" value="Chromosome"/>
</dbReference>
<reference evidence="1 2" key="1">
    <citation type="journal article" date="2017" name="Front. Microbiol.">
        <title>Phaeobacter piscinae sp. nov., a species of the Roseobacter group and potential aquaculture probiont.</title>
        <authorList>
            <person name="Sonnenschein E.C."/>
            <person name="Phippen C.B.W."/>
            <person name="Nielsen K.F."/>
            <person name="Mateiu R.V."/>
            <person name="Melchiorsen J."/>
            <person name="Gram L."/>
            <person name="Overmann J."/>
            <person name="Freese H.M."/>
        </authorList>
    </citation>
    <scope>NUCLEOTIDE SEQUENCE [LARGE SCALE GENOMIC DNA]</scope>
    <source>
        <strain evidence="1 2">P63</strain>
    </source>
</reference>
<dbReference type="AlphaFoldDB" id="A0AAC9ZAG9"/>